<accession>A0A6A5G378</accession>
<dbReference type="RefSeq" id="XP_053580084.1">
    <property type="nucleotide sequence ID" value="XM_053736518.1"/>
</dbReference>
<dbReference type="Proteomes" id="UP000483820">
    <property type="component" value="Chromosome X"/>
</dbReference>
<dbReference type="GeneID" id="78777957"/>
<dbReference type="EMBL" id="WUAV01000006">
    <property type="protein sequence ID" value="KAF1749387.1"/>
    <property type="molecule type" value="Genomic_DNA"/>
</dbReference>
<evidence type="ECO:0000313" key="3">
    <source>
        <dbReference type="Proteomes" id="UP000483820"/>
    </source>
</evidence>
<proteinExistence type="predicted"/>
<evidence type="ECO:0000313" key="2">
    <source>
        <dbReference type="EMBL" id="KAF1749387.1"/>
    </source>
</evidence>
<organism evidence="2 3">
    <name type="scientific">Caenorhabditis remanei</name>
    <name type="common">Caenorhabditis vulgaris</name>
    <dbReference type="NCBI Taxonomy" id="31234"/>
    <lineage>
        <taxon>Eukaryota</taxon>
        <taxon>Metazoa</taxon>
        <taxon>Ecdysozoa</taxon>
        <taxon>Nematoda</taxon>
        <taxon>Chromadorea</taxon>
        <taxon>Rhabditida</taxon>
        <taxon>Rhabditina</taxon>
        <taxon>Rhabditomorpha</taxon>
        <taxon>Rhabditoidea</taxon>
        <taxon>Rhabditidae</taxon>
        <taxon>Peloderinae</taxon>
        <taxon>Caenorhabditis</taxon>
    </lineage>
</organism>
<reference evidence="2 3" key="1">
    <citation type="submission" date="2019-12" db="EMBL/GenBank/DDBJ databases">
        <title>Chromosome-level assembly of the Caenorhabditis remanei genome.</title>
        <authorList>
            <person name="Teterina A.A."/>
            <person name="Willis J.H."/>
            <person name="Phillips P.C."/>
        </authorList>
    </citation>
    <scope>NUCLEOTIDE SEQUENCE [LARGE SCALE GENOMIC DNA]</scope>
    <source>
        <strain evidence="2 3">PX506</strain>
        <tissue evidence="2">Whole organism</tissue>
    </source>
</reference>
<feature type="domain" description="DUF38" evidence="1">
    <location>
        <begin position="2"/>
        <end position="116"/>
    </location>
</feature>
<protein>
    <recommendedName>
        <fullName evidence="1">DUF38 domain-containing protein</fullName>
    </recommendedName>
</protein>
<dbReference type="Pfam" id="PF01827">
    <property type="entry name" value="FTH"/>
    <property type="match status" value="1"/>
</dbReference>
<dbReference type="AlphaFoldDB" id="A0A6A5G378"/>
<dbReference type="InterPro" id="IPR002900">
    <property type="entry name" value="DUF38/FTH_CAE_spp"/>
</dbReference>
<evidence type="ECO:0000259" key="1">
    <source>
        <dbReference type="Pfam" id="PF01827"/>
    </source>
</evidence>
<gene>
    <name evidence="2" type="ORF">GCK72_025855</name>
</gene>
<name>A0A6A5G378_CAERE</name>
<dbReference type="CTD" id="78777957"/>
<comment type="caution">
    <text evidence="2">The sequence shown here is derived from an EMBL/GenBank/DDBJ whole genome shotgun (WGS) entry which is preliminary data.</text>
</comment>
<dbReference type="KEGG" id="crq:GCK72_025855"/>
<sequence>MKVQKLFVAATYVCQVQRAMKAVQPGVLKHLNVHFFVTHMRVPKLDVSIDELFKLQQWKQLEEFVMDQGSIESSCFPFLAHLKISEVSGDPAAVDLVRLRDALLTSETFQILKIDAHYIGLYENYCAFNVLGGKNLVSDSETKEFINQIPNGGEILVKCSKKCVIFIGNVRNTN</sequence>